<keyword evidence="15" id="KW-1185">Reference proteome</keyword>
<evidence type="ECO:0000256" key="1">
    <source>
        <dbReference type="ARBA" id="ARBA00004477"/>
    </source>
</evidence>
<organism evidence="14 15">
    <name type="scientific">Lachancea dasiensis</name>
    <dbReference type="NCBI Taxonomy" id="1072105"/>
    <lineage>
        <taxon>Eukaryota</taxon>
        <taxon>Fungi</taxon>
        <taxon>Dikarya</taxon>
        <taxon>Ascomycota</taxon>
        <taxon>Saccharomycotina</taxon>
        <taxon>Saccharomycetes</taxon>
        <taxon>Saccharomycetales</taxon>
        <taxon>Saccharomycetaceae</taxon>
        <taxon>Lachancea</taxon>
    </lineage>
</organism>
<evidence type="ECO:0000256" key="4">
    <source>
        <dbReference type="ARBA" id="ARBA00022824"/>
    </source>
</evidence>
<sequence>MSIKTYVWSLLIPQIVLLLFSPLLRNKPIFRWYYTRVFHPVFVDVNTFRWKFRTIPIFYLSVYIYCTALYFRDVEGLVRPRLYVLERWVIIPTIIAAPICAGFLTLTKRPTTSRNWHSSEPYDNLIFHAGMSCRTCKLPKYARSKHCAICNQCTQLSDHHCIWANNCIGLGNYQFFYGFLVSNVFLTTYGFLRLLTLRGLNRHRSLLVLSILLGCFAVILMVFTYFQLVLVRDGMTTSEESKWLVVHDMLSQGRLVIDQTGRYFYRIEDETQMGHSAGVKNYAFYSTNPYDDKLYRVPFYEVVRGVNEITNIYDKGTFWLNLRSRIHSE</sequence>
<accession>A0A1G4JIP6</accession>
<dbReference type="GO" id="GO:0005794">
    <property type="term" value="C:Golgi apparatus"/>
    <property type="evidence" value="ECO:0007669"/>
    <property type="project" value="TreeGrafter"/>
</dbReference>
<protein>
    <recommendedName>
        <fullName evidence="12">Palmitoyltransferase</fullName>
        <ecNumber evidence="12">2.3.1.225</ecNumber>
    </recommendedName>
</protein>
<evidence type="ECO:0000256" key="7">
    <source>
        <dbReference type="ARBA" id="ARBA00023139"/>
    </source>
</evidence>
<dbReference type="PANTHER" id="PTHR22883">
    <property type="entry name" value="ZINC FINGER DHHC DOMAIN CONTAINING PROTEIN"/>
    <property type="match status" value="1"/>
</dbReference>
<dbReference type="OrthoDB" id="9909019at2759"/>
<evidence type="ECO:0000313" key="15">
    <source>
        <dbReference type="Proteomes" id="UP000190274"/>
    </source>
</evidence>
<evidence type="ECO:0000259" key="13">
    <source>
        <dbReference type="Pfam" id="PF01529"/>
    </source>
</evidence>
<keyword evidence="5 12" id="KW-1133">Transmembrane helix</keyword>
<keyword evidence="9 12" id="KW-0012">Acyltransferase</keyword>
<dbReference type="GO" id="GO:0005789">
    <property type="term" value="C:endoplasmic reticulum membrane"/>
    <property type="evidence" value="ECO:0007669"/>
    <property type="project" value="UniProtKB-SubCell"/>
</dbReference>
<keyword evidence="7" id="KW-0564">Palmitate</keyword>
<evidence type="ECO:0000256" key="9">
    <source>
        <dbReference type="ARBA" id="ARBA00023315"/>
    </source>
</evidence>
<evidence type="ECO:0000256" key="3">
    <source>
        <dbReference type="ARBA" id="ARBA00022692"/>
    </source>
</evidence>
<comment type="subcellular location">
    <subcellularLocation>
        <location evidence="1">Endoplasmic reticulum membrane</location>
        <topology evidence="1">Multi-pass membrane protein</topology>
    </subcellularLocation>
</comment>
<dbReference type="GO" id="GO:0019706">
    <property type="term" value="F:protein-cysteine S-palmitoyltransferase activity"/>
    <property type="evidence" value="ECO:0007669"/>
    <property type="project" value="UniProtKB-EC"/>
</dbReference>
<keyword evidence="2 12" id="KW-0808">Transferase</keyword>
<dbReference type="InterPro" id="IPR039859">
    <property type="entry name" value="PFA4/ZDH16/20/ERF2-like"/>
</dbReference>
<evidence type="ECO:0000256" key="12">
    <source>
        <dbReference type="RuleBase" id="RU079119"/>
    </source>
</evidence>
<name>A0A1G4JIP6_9SACH</name>
<dbReference type="AlphaFoldDB" id="A0A1G4JIP6"/>
<dbReference type="Proteomes" id="UP000190274">
    <property type="component" value="Chromosome F"/>
</dbReference>
<comment type="catalytic activity">
    <reaction evidence="11 12">
        <text>L-cysteinyl-[protein] + hexadecanoyl-CoA = S-hexadecanoyl-L-cysteinyl-[protein] + CoA</text>
        <dbReference type="Rhea" id="RHEA:36683"/>
        <dbReference type="Rhea" id="RHEA-COMP:10131"/>
        <dbReference type="Rhea" id="RHEA-COMP:11032"/>
        <dbReference type="ChEBI" id="CHEBI:29950"/>
        <dbReference type="ChEBI" id="CHEBI:57287"/>
        <dbReference type="ChEBI" id="CHEBI:57379"/>
        <dbReference type="ChEBI" id="CHEBI:74151"/>
        <dbReference type="EC" id="2.3.1.225"/>
    </reaction>
</comment>
<dbReference type="EC" id="2.3.1.225" evidence="12"/>
<evidence type="ECO:0000256" key="11">
    <source>
        <dbReference type="ARBA" id="ARBA00048048"/>
    </source>
</evidence>
<dbReference type="InterPro" id="IPR001594">
    <property type="entry name" value="Palmitoyltrfase_DHHC"/>
</dbReference>
<dbReference type="STRING" id="1266660.A0A1G4JIP6"/>
<feature type="domain" description="Palmitoyltransferase DHHC" evidence="13">
    <location>
        <begin position="132"/>
        <end position="243"/>
    </location>
</feature>
<reference evidence="14 15" key="1">
    <citation type="submission" date="2016-03" db="EMBL/GenBank/DDBJ databases">
        <authorList>
            <person name="Devillers H."/>
        </authorList>
    </citation>
    <scope>NUCLEOTIDE SEQUENCE [LARGE SCALE GENOMIC DNA]</scope>
    <source>
        <strain evidence="14">CBS 10888</strain>
    </source>
</reference>
<comment type="domain">
    <text evidence="12">The DHHC domain is required for palmitoyltransferase activity.</text>
</comment>
<keyword evidence="8" id="KW-0449">Lipoprotein</keyword>
<dbReference type="Pfam" id="PF01529">
    <property type="entry name" value="DHHC"/>
    <property type="match status" value="1"/>
</dbReference>
<dbReference type="GO" id="GO:0006612">
    <property type="term" value="P:protein targeting to membrane"/>
    <property type="evidence" value="ECO:0007669"/>
    <property type="project" value="TreeGrafter"/>
</dbReference>
<evidence type="ECO:0000256" key="10">
    <source>
        <dbReference type="ARBA" id="ARBA00038463"/>
    </source>
</evidence>
<evidence type="ECO:0000256" key="6">
    <source>
        <dbReference type="ARBA" id="ARBA00023136"/>
    </source>
</evidence>
<evidence type="ECO:0000313" key="14">
    <source>
        <dbReference type="EMBL" id="SCU90254.1"/>
    </source>
</evidence>
<gene>
    <name evidence="14" type="ORF">LADA_0F02806G</name>
</gene>
<dbReference type="PROSITE" id="PS50216">
    <property type="entry name" value="DHHC"/>
    <property type="match status" value="1"/>
</dbReference>
<comment type="similarity">
    <text evidence="10">Belongs to the DHHC palmitoyltransferase family. SWF1 subfamily.</text>
</comment>
<feature type="transmembrane region" description="Helical" evidence="12">
    <location>
        <begin position="50"/>
        <end position="71"/>
    </location>
</feature>
<feature type="transmembrane region" description="Helical" evidence="12">
    <location>
        <begin position="175"/>
        <end position="194"/>
    </location>
</feature>
<evidence type="ECO:0000256" key="5">
    <source>
        <dbReference type="ARBA" id="ARBA00022989"/>
    </source>
</evidence>
<dbReference type="EMBL" id="LT598458">
    <property type="protein sequence ID" value="SCU90254.1"/>
    <property type="molecule type" value="Genomic_DNA"/>
</dbReference>
<keyword evidence="4" id="KW-0256">Endoplasmic reticulum</keyword>
<proteinExistence type="inferred from homology"/>
<keyword evidence="6 12" id="KW-0472">Membrane</keyword>
<feature type="transmembrane region" description="Helical" evidence="12">
    <location>
        <begin position="83"/>
        <end position="106"/>
    </location>
</feature>
<evidence type="ECO:0000256" key="2">
    <source>
        <dbReference type="ARBA" id="ARBA00022679"/>
    </source>
</evidence>
<dbReference type="PANTHER" id="PTHR22883:SF489">
    <property type="entry name" value="PALMITOYLTRANSFERASE SWF1"/>
    <property type="match status" value="1"/>
</dbReference>
<feature type="transmembrane region" description="Helical" evidence="12">
    <location>
        <begin position="206"/>
        <end position="226"/>
    </location>
</feature>
<keyword evidence="3 12" id="KW-0812">Transmembrane</keyword>
<evidence type="ECO:0000256" key="8">
    <source>
        <dbReference type="ARBA" id="ARBA00023288"/>
    </source>
</evidence>